<accession>A0ABS6G605</accession>
<dbReference type="EMBL" id="JAHLQK010000006">
    <property type="protein sequence ID" value="MBU5677917.1"/>
    <property type="molecule type" value="Genomic_DNA"/>
</dbReference>
<sequence>MPWLNPKIDWNGDTDYYNFEDMNRVENNTGVIKELIEFLQGNFSLEKLITDRNILSIDFADDLNRIETNIEKLKDNFYKPLNWEPVKTNWKAGDPFSYIDANRLEKNLKLLYDLAKCTTDNLKYCGTFSCGEEVI</sequence>
<evidence type="ECO:0000313" key="1">
    <source>
        <dbReference type="EMBL" id="MBU5677917.1"/>
    </source>
</evidence>
<organism evidence="1 2">
    <name type="scientific">Alkaliphilus flagellatus</name>
    <dbReference type="NCBI Taxonomy" id="2841507"/>
    <lineage>
        <taxon>Bacteria</taxon>
        <taxon>Bacillati</taxon>
        <taxon>Bacillota</taxon>
        <taxon>Clostridia</taxon>
        <taxon>Peptostreptococcales</taxon>
        <taxon>Natronincolaceae</taxon>
        <taxon>Alkaliphilus</taxon>
    </lineage>
</organism>
<name>A0ABS6G605_9FIRM</name>
<dbReference type="RefSeq" id="WP_216419028.1">
    <property type="nucleotide sequence ID" value="NZ_JAHLQK010000006.1"/>
</dbReference>
<proteinExistence type="predicted"/>
<comment type="caution">
    <text evidence="1">The sequence shown here is derived from an EMBL/GenBank/DDBJ whole genome shotgun (WGS) entry which is preliminary data.</text>
</comment>
<keyword evidence="2" id="KW-1185">Reference proteome</keyword>
<gene>
    <name evidence="1" type="ORF">KQI88_15980</name>
</gene>
<evidence type="ECO:0000313" key="2">
    <source>
        <dbReference type="Proteomes" id="UP000779508"/>
    </source>
</evidence>
<reference evidence="1 2" key="1">
    <citation type="submission" date="2021-06" db="EMBL/GenBank/DDBJ databases">
        <authorList>
            <person name="Sun Q."/>
            <person name="Li D."/>
        </authorList>
    </citation>
    <scope>NUCLEOTIDE SEQUENCE [LARGE SCALE GENOMIC DNA]</scope>
    <source>
        <strain evidence="1 2">MSJ-5</strain>
    </source>
</reference>
<protein>
    <submittedName>
        <fullName evidence="1">Uncharacterized protein</fullName>
    </submittedName>
</protein>
<dbReference type="Proteomes" id="UP000779508">
    <property type="component" value="Unassembled WGS sequence"/>
</dbReference>